<comment type="caution">
    <text evidence="2">The sequence shown here is derived from an EMBL/GenBank/DDBJ whole genome shotgun (WGS) entry which is preliminary data.</text>
</comment>
<dbReference type="Proteomes" id="UP000003477">
    <property type="component" value="Unassembled WGS sequence"/>
</dbReference>
<evidence type="ECO:0000259" key="1">
    <source>
        <dbReference type="Pfam" id="PF10069"/>
    </source>
</evidence>
<sequence length="51" mass="6038">MYFKASLTALSHAMEDQVLAGSEEPLVIASFQKERFYRQEAQRYRRISQKK</sequence>
<dbReference type="GO" id="GO:0016301">
    <property type="term" value="F:kinase activity"/>
    <property type="evidence" value="ECO:0007669"/>
    <property type="project" value="UniProtKB-KW"/>
</dbReference>
<keyword evidence="2" id="KW-0418">Kinase</keyword>
<evidence type="ECO:0000313" key="2">
    <source>
        <dbReference type="EMBL" id="EHJ14798.1"/>
    </source>
</evidence>
<dbReference type="Pfam" id="PF10069">
    <property type="entry name" value="DICT"/>
    <property type="match status" value="1"/>
</dbReference>
<name>G5IZ42_CROWT</name>
<feature type="domain" description="DICT" evidence="1">
    <location>
        <begin position="1"/>
        <end position="50"/>
    </location>
</feature>
<dbReference type="InterPro" id="IPR019278">
    <property type="entry name" value="DICT_dom"/>
</dbReference>
<protein>
    <submittedName>
        <fullName evidence="2">Two-component sensor histidine kinase</fullName>
    </submittedName>
</protein>
<dbReference type="AlphaFoldDB" id="G5IZ42"/>
<dbReference type="PATRIC" id="fig|423471.3.peg.493"/>
<organism evidence="2 3">
    <name type="scientific">Crocosphaera watsonii WH 0003</name>
    <dbReference type="NCBI Taxonomy" id="423471"/>
    <lineage>
        <taxon>Bacteria</taxon>
        <taxon>Bacillati</taxon>
        <taxon>Cyanobacteriota</taxon>
        <taxon>Cyanophyceae</taxon>
        <taxon>Oscillatoriophycideae</taxon>
        <taxon>Chroococcales</taxon>
        <taxon>Aphanothecaceae</taxon>
        <taxon>Crocosphaera</taxon>
    </lineage>
</organism>
<accession>G5IZ42</accession>
<reference evidence="2 3" key="1">
    <citation type="journal article" date="2011" name="Front. Microbiol.">
        <title>Two Strains of Crocosphaera watsonii with Highly Conserved Genomes are Distinguished by Strain-Specific Features.</title>
        <authorList>
            <person name="Bench S.R."/>
            <person name="Ilikchyan I.N."/>
            <person name="Tripp H.J."/>
            <person name="Zehr J.P."/>
        </authorList>
    </citation>
    <scope>NUCLEOTIDE SEQUENCE [LARGE SCALE GENOMIC DNA]</scope>
    <source>
        <strain evidence="2 3">WH 0003</strain>
    </source>
</reference>
<proteinExistence type="predicted"/>
<gene>
    <name evidence="2" type="ORF">CWATWH0003_0537</name>
</gene>
<keyword evidence="2" id="KW-0808">Transferase</keyword>
<dbReference type="EMBL" id="AESD01000088">
    <property type="protein sequence ID" value="EHJ14798.1"/>
    <property type="molecule type" value="Genomic_DNA"/>
</dbReference>
<evidence type="ECO:0000313" key="3">
    <source>
        <dbReference type="Proteomes" id="UP000003477"/>
    </source>
</evidence>